<organism evidence="1 2">
    <name type="scientific">Erythroxylum novogranatense</name>
    <dbReference type="NCBI Taxonomy" id="1862640"/>
    <lineage>
        <taxon>Eukaryota</taxon>
        <taxon>Viridiplantae</taxon>
        <taxon>Streptophyta</taxon>
        <taxon>Embryophyta</taxon>
        <taxon>Tracheophyta</taxon>
        <taxon>Spermatophyta</taxon>
        <taxon>Magnoliopsida</taxon>
        <taxon>eudicotyledons</taxon>
        <taxon>Gunneridae</taxon>
        <taxon>Pentapetalae</taxon>
        <taxon>rosids</taxon>
        <taxon>fabids</taxon>
        <taxon>Malpighiales</taxon>
        <taxon>Erythroxylaceae</taxon>
        <taxon>Erythroxylum</taxon>
    </lineage>
</organism>
<dbReference type="PANTHER" id="PTHR31891">
    <property type="entry name" value="FORMAMIDASE C869.04-RELATED"/>
    <property type="match status" value="1"/>
</dbReference>
<evidence type="ECO:0000313" key="1">
    <source>
        <dbReference type="EMBL" id="KAJ8765689.1"/>
    </source>
</evidence>
<name>A0AAV8TI75_9ROSI</name>
<comment type="caution">
    <text evidence="1">The sequence shown here is derived from an EMBL/GenBank/DDBJ whole genome shotgun (WGS) entry which is preliminary data.</text>
</comment>
<evidence type="ECO:0000313" key="2">
    <source>
        <dbReference type="Proteomes" id="UP001159364"/>
    </source>
</evidence>
<sequence>MAKRCGARMVFPIDVKRQPWEQKLPLHNRWHPEIPPVAEVIVGELFRVEMVDFSGGLITQEFTANDIKHADPSVPVSPLYSRTVNGQLVCLLLKQRL</sequence>
<gene>
    <name evidence="1" type="ORF">K2173_014811</name>
</gene>
<dbReference type="GO" id="GO:0016811">
    <property type="term" value="F:hydrolase activity, acting on carbon-nitrogen (but not peptide) bonds, in linear amides"/>
    <property type="evidence" value="ECO:0007669"/>
    <property type="project" value="InterPro"/>
</dbReference>
<accession>A0AAV8TI75</accession>
<evidence type="ECO:0008006" key="3">
    <source>
        <dbReference type="Google" id="ProtNLM"/>
    </source>
</evidence>
<proteinExistence type="predicted"/>
<dbReference type="Proteomes" id="UP001159364">
    <property type="component" value="Linkage Group LG05"/>
</dbReference>
<dbReference type="Pfam" id="PF03069">
    <property type="entry name" value="FmdA_AmdA"/>
    <property type="match status" value="1"/>
</dbReference>
<dbReference type="EMBL" id="JAIWQS010000005">
    <property type="protein sequence ID" value="KAJ8765689.1"/>
    <property type="molecule type" value="Genomic_DNA"/>
</dbReference>
<dbReference type="AlphaFoldDB" id="A0AAV8TI75"/>
<reference evidence="1 2" key="1">
    <citation type="submission" date="2021-09" db="EMBL/GenBank/DDBJ databases">
        <title>Genomic insights and catalytic innovation underlie evolution of tropane alkaloids biosynthesis.</title>
        <authorList>
            <person name="Wang Y.-J."/>
            <person name="Tian T."/>
            <person name="Huang J.-P."/>
            <person name="Huang S.-X."/>
        </authorList>
    </citation>
    <scope>NUCLEOTIDE SEQUENCE [LARGE SCALE GENOMIC DNA]</scope>
    <source>
        <strain evidence="1">KIB-2018</strain>
        <tissue evidence="1">Leaf</tissue>
    </source>
</reference>
<keyword evidence="2" id="KW-1185">Reference proteome</keyword>
<protein>
    <recommendedName>
        <fullName evidence="3">Formamidase</fullName>
    </recommendedName>
</protein>
<dbReference type="InterPro" id="IPR004304">
    <property type="entry name" value="FmdA_AmdA"/>
</dbReference>
<dbReference type="Gene3D" id="2.60.120.580">
    <property type="entry name" value="Acetamidase/Formamidase-like domains"/>
    <property type="match status" value="1"/>
</dbReference>
<dbReference type="PANTHER" id="PTHR31891:SF8">
    <property type="entry name" value="FORMAMIDASE"/>
    <property type="match status" value="1"/>
</dbReference>